<protein>
    <submittedName>
        <fullName evidence="1">Uncharacterized protein</fullName>
    </submittedName>
</protein>
<comment type="caution">
    <text evidence="1">The sequence shown here is derived from an EMBL/GenBank/DDBJ whole genome shotgun (WGS) entry which is preliminary data.</text>
</comment>
<dbReference type="Proteomes" id="UP000724584">
    <property type="component" value="Unassembled WGS sequence"/>
</dbReference>
<dbReference type="EMBL" id="JAGIZQ010000001">
    <property type="protein sequence ID" value="KAH6651057.1"/>
    <property type="molecule type" value="Genomic_DNA"/>
</dbReference>
<proteinExistence type="predicted"/>
<accession>A0ACB7PQI9</accession>
<organism evidence="1 2">
    <name type="scientific">Chaetomium tenue</name>
    <dbReference type="NCBI Taxonomy" id="1854479"/>
    <lineage>
        <taxon>Eukaryota</taxon>
        <taxon>Fungi</taxon>
        <taxon>Dikarya</taxon>
        <taxon>Ascomycota</taxon>
        <taxon>Pezizomycotina</taxon>
        <taxon>Sordariomycetes</taxon>
        <taxon>Sordariomycetidae</taxon>
        <taxon>Sordariales</taxon>
        <taxon>Chaetomiaceae</taxon>
        <taxon>Chaetomium</taxon>
    </lineage>
</organism>
<reference evidence="1 2" key="1">
    <citation type="journal article" date="2021" name="Nat. Commun.">
        <title>Genetic determinants of endophytism in the Arabidopsis root mycobiome.</title>
        <authorList>
            <person name="Mesny F."/>
            <person name="Miyauchi S."/>
            <person name="Thiergart T."/>
            <person name="Pickel B."/>
            <person name="Atanasova L."/>
            <person name="Karlsson M."/>
            <person name="Huettel B."/>
            <person name="Barry K.W."/>
            <person name="Haridas S."/>
            <person name="Chen C."/>
            <person name="Bauer D."/>
            <person name="Andreopoulos W."/>
            <person name="Pangilinan J."/>
            <person name="LaButti K."/>
            <person name="Riley R."/>
            <person name="Lipzen A."/>
            <person name="Clum A."/>
            <person name="Drula E."/>
            <person name="Henrissat B."/>
            <person name="Kohler A."/>
            <person name="Grigoriev I.V."/>
            <person name="Martin F.M."/>
            <person name="Hacquard S."/>
        </authorList>
    </citation>
    <scope>NUCLEOTIDE SEQUENCE [LARGE SCALE GENOMIC DNA]</scope>
    <source>
        <strain evidence="1 2">MPI-SDFR-AT-0079</strain>
    </source>
</reference>
<name>A0ACB7PQI9_9PEZI</name>
<gene>
    <name evidence="1" type="ORF">F5144DRAFT_558261</name>
</gene>
<keyword evidence="2" id="KW-1185">Reference proteome</keyword>
<evidence type="ECO:0000313" key="1">
    <source>
        <dbReference type="EMBL" id="KAH6651057.1"/>
    </source>
</evidence>
<evidence type="ECO:0000313" key="2">
    <source>
        <dbReference type="Proteomes" id="UP000724584"/>
    </source>
</evidence>
<sequence length="82" mass="8617">MLRRWHIAVSFTTHLSKLMLFLLLSETGDQCTSGGSDPNGTSVSTNLATSSGTALPPLPLGMGMGRKGKDTSLPLPEDGDGW</sequence>